<evidence type="ECO:0000256" key="2">
    <source>
        <dbReference type="ARBA" id="ARBA00022692"/>
    </source>
</evidence>
<keyword evidence="4 5" id="KW-0472">Membrane</keyword>
<feature type="transmembrane region" description="Helical" evidence="5">
    <location>
        <begin position="73"/>
        <end position="91"/>
    </location>
</feature>
<feature type="transmembrane region" description="Helical" evidence="5">
    <location>
        <begin position="50"/>
        <end position="68"/>
    </location>
</feature>
<dbReference type="EMBL" id="CP027059">
    <property type="protein sequence ID" value="UQZ85798.1"/>
    <property type="molecule type" value="Genomic_DNA"/>
</dbReference>
<protein>
    <recommendedName>
        <fullName evidence="8">DoxX family protein</fullName>
    </recommendedName>
</protein>
<reference evidence="6" key="1">
    <citation type="submission" date="2018-02" db="EMBL/GenBank/DDBJ databases">
        <authorList>
            <person name="Kim S.-K."/>
            <person name="Jung H.-I."/>
            <person name="Lee S.-W."/>
        </authorList>
    </citation>
    <scope>NUCLEOTIDE SEQUENCE</scope>
    <source>
        <strain evidence="6">SK3146</strain>
    </source>
</reference>
<keyword evidence="3 5" id="KW-1133">Transmembrane helix</keyword>
<dbReference type="InterPro" id="IPR032808">
    <property type="entry name" value="DoxX"/>
</dbReference>
<reference evidence="6" key="2">
    <citation type="journal article" date="2021" name="J Anim Sci Technol">
        <title>Complete genome sequence of Paenibacillus konkukensis sp. nov. SK3146 as a potential probiotic strain.</title>
        <authorList>
            <person name="Jung H.I."/>
            <person name="Park S."/>
            <person name="Niu K.M."/>
            <person name="Lee S.W."/>
            <person name="Kothari D."/>
            <person name="Yi K.J."/>
            <person name="Kim S.K."/>
        </authorList>
    </citation>
    <scope>NUCLEOTIDE SEQUENCE</scope>
    <source>
        <strain evidence="6">SK3146</strain>
    </source>
</reference>
<organism evidence="6 7">
    <name type="scientific">Paenibacillus konkukensis</name>
    <dbReference type="NCBI Taxonomy" id="2020716"/>
    <lineage>
        <taxon>Bacteria</taxon>
        <taxon>Bacillati</taxon>
        <taxon>Bacillota</taxon>
        <taxon>Bacilli</taxon>
        <taxon>Bacillales</taxon>
        <taxon>Paenibacillaceae</taxon>
        <taxon>Paenibacillus</taxon>
    </lineage>
</organism>
<dbReference type="Pfam" id="PF13564">
    <property type="entry name" value="DoxX_2"/>
    <property type="match status" value="1"/>
</dbReference>
<gene>
    <name evidence="6" type="ORF">SK3146_05087</name>
</gene>
<feature type="transmembrane region" description="Helical" evidence="5">
    <location>
        <begin position="97"/>
        <end position="117"/>
    </location>
</feature>
<keyword evidence="2 5" id="KW-0812">Transmembrane</keyword>
<evidence type="ECO:0000313" key="6">
    <source>
        <dbReference type="EMBL" id="UQZ85798.1"/>
    </source>
</evidence>
<keyword evidence="7" id="KW-1185">Reference proteome</keyword>
<evidence type="ECO:0008006" key="8">
    <source>
        <dbReference type="Google" id="ProtNLM"/>
    </source>
</evidence>
<evidence type="ECO:0000256" key="1">
    <source>
        <dbReference type="ARBA" id="ARBA00004141"/>
    </source>
</evidence>
<sequence length="132" mass="14295">MNVSISKGRLWTARVMSGLVILFMLFDGVSKLFKPAPVVEGTVSLGFAEHHIVILGILGLIPTILYAIPRTSILGAVLLTAYCGGAVATHIRMDSPLFSHVLSAVYVAVLMWGALWLKDERVRKLFSLSSGK</sequence>
<feature type="transmembrane region" description="Helical" evidence="5">
    <location>
        <begin position="12"/>
        <end position="30"/>
    </location>
</feature>
<evidence type="ECO:0000313" key="7">
    <source>
        <dbReference type="Proteomes" id="UP001057134"/>
    </source>
</evidence>
<proteinExistence type="predicted"/>
<evidence type="ECO:0000256" key="3">
    <source>
        <dbReference type="ARBA" id="ARBA00022989"/>
    </source>
</evidence>
<evidence type="ECO:0000256" key="4">
    <source>
        <dbReference type="ARBA" id="ARBA00023136"/>
    </source>
</evidence>
<dbReference type="RefSeq" id="WP_249866436.1">
    <property type="nucleotide sequence ID" value="NZ_CP027059.1"/>
</dbReference>
<name>A0ABY4RW73_9BACL</name>
<evidence type="ECO:0000256" key="5">
    <source>
        <dbReference type="SAM" id="Phobius"/>
    </source>
</evidence>
<accession>A0ABY4RW73</accession>
<dbReference type="Proteomes" id="UP001057134">
    <property type="component" value="Chromosome"/>
</dbReference>
<comment type="subcellular location">
    <subcellularLocation>
        <location evidence="1">Membrane</location>
        <topology evidence="1">Multi-pass membrane protein</topology>
    </subcellularLocation>
</comment>